<evidence type="ECO:0000313" key="1">
    <source>
        <dbReference type="EMBL" id="OAQ59431.1"/>
    </source>
</evidence>
<sequence>MFSPTLRRSLLGTALALLALSGYFFTQTLREPRTARLNQPFQYNIKSCNEMRSDIQRWREESQILKIVGLVFYGRRQQASILDCYLKVGKNIINRTSKGLVYHPVNPDAQRNLAKNGGLLDEVIWLQRTHDRADLAFLDRLINSEPDYKRVKVKITEKAFASAYDTIEDDILYIKVDTDIVFIEDTTIMSMVHTRATRPDYFLVGANIINQPLSSWLHWGLGAVHPYLPENKTFYPENIDRHGPQVVNWRASLLPKWSGPDDFNVTEWSPPEGRKHRWLPVLHKNHHVLDKTPIASTTYSAYTSSGWWNWAVGAQQHYSFFQNMERDELWRYRFHTWDYQDLRMGIQLIAITGRDINAVKPIGQDDEDYFAVKMPRKLGRLVVAAGGGVAAHFSFDEQKVGMAKTDILDRYRSYAQEHVCKGRMLWTSEEDDDVQYLQP</sequence>
<dbReference type="GeneID" id="28852849"/>
<accession>A0A179F229</accession>
<dbReference type="Proteomes" id="UP000078397">
    <property type="component" value="Unassembled WGS sequence"/>
</dbReference>
<proteinExistence type="predicted"/>
<protein>
    <submittedName>
        <fullName evidence="1">Mitochondrial-processing peptidase subunit alpha protein</fullName>
    </submittedName>
</protein>
<comment type="caution">
    <text evidence="1">The sequence shown here is derived from an EMBL/GenBank/DDBJ whole genome shotgun (WGS) entry which is preliminary data.</text>
</comment>
<organism evidence="1 2">
    <name type="scientific">Pochonia chlamydosporia 170</name>
    <dbReference type="NCBI Taxonomy" id="1380566"/>
    <lineage>
        <taxon>Eukaryota</taxon>
        <taxon>Fungi</taxon>
        <taxon>Dikarya</taxon>
        <taxon>Ascomycota</taxon>
        <taxon>Pezizomycotina</taxon>
        <taxon>Sordariomycetes</taxon>
        <taxon>Hypocreomycetidae</taxon>
        <taxon>Hypocreales</taxon>
        <taxon>Clavicipitaceae</taxon>
        <taxon>Pochonia</taxon>
    </lineage>
</organism>
<evidence type="ECO:0000313" key="2">
    <source>
        <dbReference type="Proteomes" id="UP000078397"/>
    </source>
</evidence>
<name>A0A179F229_METCM</name>
<dbReference type="KEGG" id="pchm:VFPPC_10489"/>
<dbReference type="RefSeq" id="XP_018137455.1">
    <property type="nucleotide sequence ID" value="XM_018288855.1"/>
</dbReference>
<gene>
    <name evidence="1" type="ORF">VFPPC_10489</name>
</gene>
<dbReference type="OrthoDB" id="5593235at2759"/>
<dbReference type="STRING" id="1380566.A0A179F229"/>
<dbReference type="AlphaFoldDB" id="A0A179F229"/>
<keyword evidence="2" id="KW-1185">Reference proteome</keyword>
<reference evidence="1 2" key="1">
    <citation type="journal article" date="2016" name="PLoS Pathog.">
        <title>Biosynthesis of antibiotic leucinostatins in bio-control fungus Purpureocillium lilacinum and their inhibition on phytophthora revealed by genome mining.</title>
        <authorList>
            <person name="Wang G."/>
            <person name="Liu Z."/>
            <person name="Lin R."/>
            <person name="Li E."/>
            <person name="Mao Z."/>
            <person name="Ling J."/>
            <person name="Yang Y."/>
            <person name="Yin W.B."/>
            <person name="Xie B."/>
        </authorList>
    </citation>
    <scope>NUCLEOTIDE SEQUENCE [LARGE SCALE GENOMIC DNA]</scope>
    <source>
        <strain evidence="1">170</strain>
    </source>
</reference>
<dbReference type="EMBL" id="LSBJ02000011">
    <property type="protein sequence ID" value="OAQ59431.1"/>
    <property type="molecule type" value="Genomic_DNA"/>
</dbReference>